<dbReference type="GO" id="GO:0090307">
    <property type="term" value="P:mitotic spindle assembly"/>
    <property type="evidence" value="ECO:0000318"/>
    <property type="project" value="GO_Central"/>
</dbReference>
<dbReference type="Pfam" id="PF21125">
    <property type="entry name" value="MPN_2A_DUB_like"/>
    <property type="match status" value="1"/>
</dbReference>
<dbReference type="Proteomes" id="UP000008144">
    <property type="component" value="Unassembled WGS sequence"/>
</dbReference>
<accession>F6PT97</accession>
<keyword evidence="3" id="KW-1185">Reference proteome</keyword>
<evidence type="ECO:0000313" key="3">
    <source>
        <dbReference type="Proteomes" id="UP000008144"/>
    </source>
</evidence>
<dbReference type="GO" id="GO:0031593">
    <property type="term" value="F:polyubiquitin modification-dependent protein binding"/>
    <property type="evidence" value="ECO:0000318"/>
    <property type="project" value="GO_Central"/>
</dbReference>
<dbReference type="GeneID" id="100183524"/>
<dbReference type="InterPro" id="IPR023238">
    <property type="entry name" value="FAM175"/>
</dbReference>
<evidence type="ECO:0000313" key="2">
    <source>
        <dbReference type="Ensembl" id="ENSCINP00000023881.2"/>
    </source>
</evidence>
<sequence length="389" mass="43979">MKIKITSPCMAMILYEAAKSSGQTEGGLLGETAHETTTSITDSVVSTKTEEVLSLHTVTQLPTTTLPKRANEDSSRCYGWFKFCRRPNMKLTVKEKSVHRKLMERSQVDGMKASQVVTLLVQETWVENLSTYTWKISPFILDEHRKFVSCKVEIVNLKAAVCGSYKPYPSIYQQRKLPDVMKAIDQLKLDLAPNNSFFIVETVRTAGSKVVKSLDDCAKLCTHTEDMLQLAYHEQSSLKTRLRELQERKEIKLLTEETESCSSDSTEEEPMDHESKAQQLIQHLKNKSESSSPCTIKPCSTNVTNCLTSQEKVVNCKTASKRRLETPPPKPSDPFDTLVDLAKAELLKPASNSFETVNEQDAELLAEYNDERSWAERTRSGRKQLKNDE</sequence>
<dbReference type="PANTHER" id="PTHR31728:SF5">
    <property type="entry name" value="OS07G0540200 PROTEIN"/>
    <property type="match status" value="1"/>
</dbReference>
<dbReference type="PANTHER" id="PTHR31728">
    <property type="entry name" value="ABRAXAS FAMILY MEMBER"/>
    <property type="match status" value="1"/>
</dbReference>
<accession>A0A1W2WNT0</accession>
<reference evidence="2" key="3">
    <citation type="submission" date="2025-09" db="UniProtKB">
        <authorList>
            <consortium name="Ensembl"/>
        </authorList>
    </citation>
    <scope>IDENTIFICATION</scope>
</reference>
<evidence type="ECO:0000256" key="1">
    <source>
        <dbReference type="SAM" id="MobiDB-lite"/>
    </source>
</evidence>
<reference evidence="3" key="1">
    <citation type="journal article" date="2002" name="Science">
        <title>The draft genome of Ciona intestinalis: insights into chordate and vertebrate origins.</title>
        <authorList>
            <person name="Dehal P."/>
            <person name="Satou Y."/>
            <person name="Campbell R.K."/>
            <person name="Chapman J."/>
            <person name="Degnan B."/>
            <person name="De Tomaso A."/>
            <person name="Davidson B."/>
            <person name="Di Gregorio A."/>
            <person name="Gelpke M."/>
            <person name="Goodstein D.M."/>
            <person name="Harafuji N."/>
            <person name="Hastings K.E."/>
            <person name="Ho I."/>
            <person name="Hotta K."/>
            <person name="Huang W."/>
            <person name="Kawashima T."/>
            <person name="Lemaire P."/>
            <person name="Martinez D."/>
            <person name="Meinertzhagen I.A."/>
            <person name="Necula S."/>
            <person name="Nonaka M."/>
            <person name="Putnam N."/>
            <person name="Rash S."/>
            <person name="Saiga H."/>
            <person name="Satake M."/>
            <person name="Terry A."/>
            <person name="Yamada L."/>
            <person name="Wang H.G."/>
            <person name="Awazu S."/>
            <person name="Azumi K."/>
            <person name="Boore J."/>
            <person name="Branno M."/>
            <person name="Chin-Bow S."/>
            <person name="DeSantis R."/>
            <person name="Doyle S."/>
            <person name="Francino P."/>
            <person name="Keys D.N."/>
            <person name="Haga S."/>
            <person name="Hayashi H."/>
            <person name="Hino K."/>
            <person name="Imai K.S."/>
            <person name="Inaba K."/>
            <person name="Kano S."/>
            <person name="Kobayashi K."/>
            <person name="Kobayashi M."/>
            <person name="Lee B.I."/>
            <person name="Makabe K.W."/>
            <person name="Manohar C."/>
            <person name="Matassi G."/>
            <person name="Medina M."/>
            <person name="Mochizuki Y."/>
            <person name="Mount S."/>
            <person name="Morishita T."/>
            <person name="Miura S."/>
            <person name="Nakayama A."/>
            <person name="Nishizaka S."/>
            <person name="Nomoto H."/>
            <person name="Ohta F."/>
            <person name="Oishi K."/>
            <person name="Rigoutsos I."/>
            <person name="Sano M."/>
            <person name="Sasaki A."/>
            <person name="Sasakura Y."/>
            <person name="Shoguchi E."/>
            <person name="Shin-i T."/>
            <person name="Spagnuolo A."/>
            <person name="Stainier D."/>
            <person name="Suzuki M.M."/>
            <person name="Tassy O."/>
            <person name="Takatori N."/>
            <person name="Tokuoka M."/>
            <person name="Yagi K."/>
            <person name="Yoshizaki F."/>
            <person name="Wada S."/>
            <person name="Zhang C."/>
            <person name="Hyatt P.D."/>
            <person name="Larimer F."/>
            <person name="Detter C."/>
            <person name="Doggett N."/>
            <person name="Glavina T."/>
            <person name="Hawkins T."/>
            <person name="Richardson P."/>
            <person name="Lucas S."/>
            <person name="Kohara Y."/>
            <person name="Levine M."/>
            <person name="Satoh N."/>
            <person name="Rokhsar D.S."/>
        </authorList>
    </citation>
    <scope>NUCLEOTIDE SEQUENCE [LARGE SCALE GENOMIC DNA]</scope>
</reference>
<name>F6PT97_CIOIN</name>
<dbReference type="OMA" id="QETWVEN"/>
<protein>
    <submittedName>
        <fullName evidence="2">Uncharacterized LOC100183524</fullName>
    </submittedName>
</protein>
<dbReference type="OrthoDB" id="6358435at2759"/>
<dbReference type="AlphaFoldDB" id="F6PT97"/>
<dbReference type="KEGG" id="cin:100183524"/>
<dbReference type="InParanoid" id="F6PT97"/>
<dbReference type="Ensembl" id="ENSCINT00000024127.2">
    <property type="protein sequence ID" value="ENSCINP00000023881.2"/>
    <property type="gene ID" value="ENSCING00000012898.2"/>
</dbReference>
<dbReference type="HOGENOM" id="CLU_676058_0_0_1"/>
<feature type="region of interest" description="Disordered" evidence="1">
    <location>
        <begin position="255"/>
        <end position="294"/>
    </location>
</feature>
<organism evidence="2 3">
    <name type="scientific">Ciona intestinalis</name>
    <name type="common">Transparent sea squirt</name>
    <name type="synonym">Ascidia intestinalis</name>
    <dbReference type="NCBI Taxonomy" id="7719"/>
    <lineage>
        <taxon>Eukaryota</taxon>
        <taxon>Metazoa</taxon>
        <taxon>Chordata</taxon>
        <taxon>Tunicata</taxon>
        <taxon>Ascidiacea</taxon>
        <taxon>Phlebobranchia</taxon>
        <taxon>Cionidae</taxon>
        <taxon>Ciona</taxon>
    </lineage>
</organism>
<gene>
    <name evidence="2" type="primary">LOC100183524</name>
</gene>
<dbReference type="GO" id="GO:0008608">
    <property type="term" value="P:attachment of spindle microtubules to kinetochore"/>
    <property type="evidence" value="ECO:0000318"/>
    <property type="project" value="GO_Central"/>
</dbReference>
<dbReference type="GO" id="GO:0008017">
    <property type="term" value="F:microtubule binding"/>
    <property type="evidence" value="ECO:0000318"/>
    <property type="project" value="GO_Central"/>
</dbReference>
<dbReference type="GeneTree" id="ENSGT00530000063424"/>
<proteinExistence type="predicted"/>
<dbReference type="GO" id="GO:0005634">
    <property type="term" value="C:nucleus"/>
    <property type="evidence" value="ECO:0000318"/>
    <property type="project" value="GO_Central"/>
</dbReference>
<reference evidence="2" key="2">
    <citation type="submission" date="2025-08" db="UniProtKB">
        <authorList>
            <consortium name="Ensembl"/>
        </authorList>
    </citation>
    <scope>IDENTIFICATION</scope>
</reference>
<dbReference type="RefSeq" id="XP_002131046.1">
    <property type="nucleotide sequence ID" value="XM_002131010.5"/>
</dbReference>